<evidence type="ECO:0000256" key="1">
    <source>
        <dbReference type="SAM" id="MobiDB-lite"/>
    </source>
</evidence>
<organism evidence="2 3">
    <name type="scientific">Psylliodes chrysocephalus</name>
    <dbReference type="NCBI Taxonomy" id="3402493"/>
    <lineage>
        <taxon>Eukaryota</taxon>
        <taxon>Metazoa</taxon>
        <taxon>Ecdysozoa</taxon>
        <taxon>Arthropoda</taxon>
        <taxon>Hexapoda</taxon>
        <taxon>Insecta</taxon>
        <taxon>Pterygota</taxon>
        <taxon>Neoptera</taxon>
        <taxon>Endopterygota</taxon>
        <taxon>Coleoptera</taxon>
        <taxon>Polyphaga</taxon>
        <taxon>Cucujiformia</taxon>
        <taxon>Chrysomeloidea</taxon>
        <taxon>Chrysomelidae</taxon>
        <taxon>Galerucinae</taxon>
        <taxon>Alticini</taxon>
        <taxon>Psylliodes</taxon>
    </lineage>
</organism>
<sequence length="202" mass="23954">MESEILKTMDINDSNSKMKEEGHHKVDDITDKKETNNYRTEKAKEKQGIGKHKINKVIYKENTAGTSSAIFRDSTSDEMSTKTKTRRKRFKVEKATWFSEKNINRREKGKRYFDKTKVNGKWSYDIKRVKGNQRKAKKDKCEICNKLKKGYITEEDYNNHMTRKRKARSEMEKDKENEKCVYTVHLQAVLFSPKSNINSLYY</sequence>
<dbReference type="Proteomes" id="UP001153636">
    <property type="component" value="Chromosome 7"/>
</dbReference>
<feature type="region of interest" description="Disordered" evidence="1">
    <location>
        <begin position="1"/>
        <end position="49"/>
    </location>
</feature>
<proteinExistence type="predicted"/>
<dbReference type="EMBL" id="OV651819">
    <property type="protein sequence ID" value="CAH1112911.1"/>
    <property type="molecule type" value="Genomic_DNA"/>
</dbReference>
<name>A0A9P0GKD1_9CUCU</name>
<dbReference type="AlphaFoldDB" id="A0A9P0GKD1"/>
<evidence type="ECO:0000313" key="2">
    <source>
        <dbReference type="EMBL" id="CAH1112911.1"/>
    </source>
</evidence>
<accession>A0A9P0GKD1</accession>
<reference evidence="2" key="1">
    <citation type="submission" date="2022-01" db="EMBL/GenBank/DDBJ databases">
        <authorList>
            <person name="King R."/>
        </authorList>
    </citation>
    <scope>NUCLEOTIDE SEQUENCE</scope>
</reference>
<feature type="compositionally biased region" description="Basic and acidic residues" evidence="1">
    <location>
        <begin position="16"/>
        <end position="48"/>
    </location>
</feature>
<evidence type="ECO:0000313" key="3">
    <source>
        <dbReference type="Proteomes" id="UP001153636"/>
    </source>
</evidence>
<protein>
    <submittedName>
        <fullName evidence="2">Uncharacterized protein</fullName>
    </submittedName>
</protein>
<keyword evidence="3" id="KW-1185">Reference proteome</keyword>
<gene>
    <name evidence="2" type="ORF">PSYICH_LOCUS13474</name>
</gene>